<sequence>MDDSSKMELTSRWVFRSGSESYGSEAVSSSSTTSDSSHSSSISDSDDFNRTIIANPKEVRVLFLFPPFRH</sequence>
<evidence type="ECO:0000313" key="3">
    <source>
        <dbReference type="Proteomes" id="UP000252519"/>
    </source>
</evidence>
<gene>
    <name evidence="2" type="ORF">ANCCAN_02992</name>
</gene>
<accession>A0A368H2E5</accession>
<reference evidence="2 3" key="1">
    <citation type="submission" date="2014-10" db="EMBL/GenBank/DDBJ databases">
        <title>Draft genome of the hookworm Ancylostoma caninum.</title>
        <authorList>
            <person name="Mitreva M."/>
        </authorList>
    </citation>
    <scope>NUCLEOTIDE SEQUENCE [LARGE SCALE GENOMIC DNA]</scope>
    <source>
        <strain evidence="2 3">Baltimore</strain>
    </source>
</reference>
<evidence type="ECO:0000256" key="1">
    <source>
        <dbReference type="SAM" id="MobiDB-lite"/>
    </source>
</evidence>
<protein>
    <submittedName>
        <fullName evidence="2">Uncharacterized protein</fullName>
    </submittedName>
</protein>
<dbReference type="Proteomes" id="UP000252519">
    <property type="component" value="Unassembled WGS sequence"/>
</dbReference>
<feature type="region of interest" description="Disordered" evidence="1">
    <location>
        <begin position="18"/>
        <end position="48"/>
    </location>
</feature>
<organism evidence="2 3">
    <name type="scientific">Ancylostoma caninum</name>
    <name type="common">Dog hookworm</name>
    <dbReference type="NCBI Taxonomy" id="29170"/>
    <lineage>
        <taxon>Eukaryota</taxon>
        <taxon>Metazoa</taxon>
        <taxon>Ecdysozoa</taxon>
        <taxon>Nematoda</taxon>
        <taxon>Chromadorea</taxon>
        <taxon>Rhabditida</taxon>
        <taxon>Rhabditina</taxon>
        <taxon>Rhabditomorpha</taxon>
        <taxon>Strongyloidea</taxon>
        <taxon>Ancylostomatidae</taxon>
        <taxon>Ancylostomatinae</taxon>
        <taxon>Ancylostoma</taxon>
    </lineage>
</organism>
<name>A0A368H2E5_ANCCA</name>
<dbReference type="AlphaFoldDB" id="A0A368H2E5"/>
<evidence type="ECO:0000313" key="2">
    <source>
        <dbReference type="EMBL" id="RCN50793.1"/>
    </source>
</evidence>
<feature type="compositionally biased region" description="Low complexity" evidence="1">
    <location>
        <begin position="18"/>
        <end position="43"/>
    </location>
</feature>
<proteinExistence type="predicted"/>
<keyword evidence="3" id="KW-1185">Reference proteome</keyword>
<dbReference type="EMBL" id="JOJR01000019">
    <property type="protein sequence ID" value="RCN50793.1"/>
    <property type="molecule type" value="Genomic_DNA"/>
</dbReference>
<comment type="caution">
    <text evidence="2">The sequence shown here is derived from an EMBL/GenBank/DDBJ whole genome shotgun (WGS) entry which is preliminary data.</text>
</comment>